<dbReference type="InterPro" id="IPR010916">
    <property type="entry name" value="TonB_box_CS"/>
</dbReference>
<gene>
    <name evidence="4" type="ORF">H1Q58_00220</name>
</gene>
<dbReference type="RefSeq" id="WP_182092136.1">
    <property type="nucleotide sequence ID" value="NZ_CP059540.1"/>
</dbReference>
<dbReference type="Pfam" id="PF07501">
    <property type="entry name" value="G5"/>
    <property type="match status" value="1"/>
</dbReference>
<dbReference type="SMART" id="SM01208">
    <property type="entry name" value="G5"/>
    <property type="match status" value="1"/>
</dbReference>
<reference evidence="4 5" key="1">
    <citation type="submission" date="2020-07" db="EMBL/GenBank/DDBJ databases">
        <title>Screening of a cold-adapted Planococcus bacterium producing protease in traditional shrimp paste and protease identification by genome sequencing.</title>
        <authorList>
            <person name="Gao R."/>
            <person name="Leng W."/>
            <person name="Chu Q."/>
            <person name="Wu X."/>
            <person name="Liu H."/>
            <person name="Li X."/>
        </authorList>
    </citation>
    <scope>NUCLEOTIDE SEQUENCE [LARGE SCALE GENOMIC DNA]</scope>
    <source>
        <strain evidence="4 5">XJ11</strain>
    </source>
</reference>
<dbReference type="InterPro" id="IPR011098">
    <property type="entry name" value="G5_dom"/>
</dbReference>
<proteinExistence type="predicted"/>
<dbReference type="GO" id="GO:0009254">
    <property type="term" value="P:peptidoglycan turnover"/>
    <property type="evidence" value="ECO:0007669"/>
    <property type="project" value="InterPro"/>
</dbReference>
<protein>
    <submittedName>
        <fullName evidence="4">DUF348 domain-containing protein</fullName>
    </submittedName>
</protein>
<dbReference type="EMBL" id="CP059540">
    <property type="protein sequence ID" value="QMT17513.1"/>
    <property type="molecule type" value="Genomic_DNA"/>
</dbReference>
<feature type="region of interest" description="Disordered" evidence="2">
    <location>
        <begin position="304"/>
        <end position="325"/>
    </location>
</feature>
<sequence length="451" mass="48245">MTKKTNDTNKNKSFTGKSVAVSIATVLLFAAVLAFAIFEGTKNTVTVTANGETEEIRTHAETVGDVLDEQAIEVGEDDFLSHSADTKIEGDTAIEWDQAEQYAVTIDGETRSAWTTENTVAAILEKAEIELTKYDKVSPALDETVDEDTIIDVEKAYEVTIVDGGKDKKVWSTSTTVADFLKQHSIELSKLDRVEQDLDELVLPNSEVEVVRVEKVTDVVEDAVKYAVETKKDSSLLKGSEKLVQKGQNGLVEKTYEVVKENGKEVKRELKKEKVVKEPKQQILAVGTKTVVASVSRGTATKQTAAPQQAAAKKETTPVKQASASVKKAAAPKAVAKAKAAPQPVKKEAASEPTGGKEFYVSATAYTASCTGCSGITATGINLKANPGLKVIAVDPSVIPLGSKVWVEGYGNAIAGDTGGAIRGNKIDLFMPNRADALAFGRKQVKVKILN</sequence>
<dbReference type="Gene3D" id="2.40.40.10">
    <property type="entry name" value="RlpA-like domain"/>
    <property type="match status" value="1"/>
</dbReference>
<organism evidence="4 5">
    <name type="scientific">Planococcus maritimus</name>
    <dbReference type="NCBI Taxonomy" id="192421"/>
    <lineage>
        <taxon>Bacteria</taxon>
        <taxon>Bacillati</taxon>
        <taxon>Bacillota</taxon>
        <taxon>Bacilli</taxon>
        <taxon>Bacillales</taxon>
        <taxon>Caryophanaceae</taxon>
        <taxon>Planococcus</taxon>
    </lineage>
</organism>
<dbReference type="PANTHER" id="PTHR39160">
    <property type="entry name" value="CELL WALL-BINDING PROTEIN YOCH"/>
    <property type="match status" value="1"/>
</dbReference>
<dbReference type="PROSITE" id="PS00430">
    <property type="entry name" value="TONB_DEPENDENT_REC_1"/>
    <property type="match status" value="1"/>
</dbReference>
<evidence type="ECO:0000313" key="5">
    <source>
        <dbReference type="Proteomes" id="UP000514716"/>
    </source>
</evidence>
<dbReference type="KEGG" id="pdec:H1Q58_00220"/>
<dbReference type="SUPFAM" id="SSF50685">
    <property type="entry name" value="Barwin-like endoglucanases"/>
    <property type="match status" value="1"/>
</dbReference>
<dbReference type="PROSITE" id="PS51109">
    <property type="entry name" value="G5"/>
    <property type="match status" value="1"/>
</dbReference>
<dbReference type="PANTHER" id="PTHR39160:SF4">
    <property type="entry name" value="RESUSCITATION-PROMOTING FACTOR RPFB"/>
    <property type="match status" value="1"/>
</dbReference>
<evidence type="ECO:0000259" key="3">
    <source>
        <dbReference type="PROSITE" id="PS51109"/>
    </source>
</evidence>
<evidence type="ECO:0000256" key="1">
    <source>
        <dbReference type="ARBA" id="ARBA00022729"/>
    </source>
</evidence>
<dbReference type="GO" id="GO:0004553">
    <property type="term" value="F:hydrolase activity, hydrolyzing O-glycosyl compounds"/>
    <property type="evidence" value="ECO:0007669"/>
    <property type="project" value="InterPro"/>
</dbReference>
<dbReference type="Pfam" id="PF06725">
    <property type="entry name" value="3D"/>
    <property type="match status" value="1"/>
</dbReference>
<dbReference type="GO" id="GO:0019867">
    <property type="term" value="C:outer membrane"/>
    <property type="evidence" value="ECO:0007669"/>
    <property type="project" value="InterPro"/>
</dbReference>
<evidence type="ECO:0000313" key="4">
    <source>
        <dbReference type="EMBL" id="QMT17513.1"/>
    </source>
</evidence>
<keyword evidence="5" id="KW-1185">Reference proteome</keyword>
<dbReference type="Pfam" id="PF03990">
    <property type="entry name" value="DUF348"/>
    <property type="match status" value="3"/>
</dbReference>
<dbReference type="InterPro" id="IPR010611">
    <property type="entry name" value="3D_dom"/>
</dbReference>
<keyword evidence="1" id="KW-0732">Signal</keyword>
<name>A0A7D7MEV7_PLAMR</name>
<dbReference type="Gene3D" id="2.20.230.10">
    <property type="entry name" value="Resuscitation-promoting factor rpfb"/>
    <property type="match status" value="1"/>
</dbReference>
<dbReference type="CDD" id="cd22786">
    <property type="entry name" value="DPBB_YuiC-like"/>
    <property type="match status" value="1"/>
</dbReference>
<feature type="domain" description="G5" evidence="3">
    <location>
        <begin position="210"/>
        <end position="290"/>
    </location>
</feature>
<dbReference type="InterPro" id="IPR036908">
    <property type="entry name" value="RlpA-like_sf"/>
</dbReference>
<dbReference type="InterPro" id="IPR007137">
    <property type="entry name" value="DUF348"/>
</dbReference>
<accession>A0A7D7MEV7</accession>
<evidence type="ECO:0000256" key="2">
    <source>
        <dbReference type="SAM" id="MobiDB-lite"/>
    </source>
</evidence>
<dbReference type="AlphaFoldDB" id="A0A7D7MEV7"/>
<dbReference type="InterPro" id="IPR051933">
    <property type="entry name" value="Resuscitation_pf_RpfB"/>
</dbReference>
<dbReference type="Proteomes" id="UP000514716">
    <property type="component" value="Chromosome"/>
</dbReference>